<dbReference type="EMBL" id="JAMZMK010000317">
    <property type="protein sequence ID" value="KAI7756660.1"/>
    <property type="molecule type" value="Genomic_DNA"/>
</dbReference>
<keyword evidence="2" id="KW-1133">Transmembrane helix</keyword>
<protein>
    <recommendedName>
        <fullName evidence="5">HMA domain-containing protein</fullName>
    </recommendedName>
</protein>
<keyword evidence="2" id="KW-0472">Membrane</keyword>
<keyword evidence="4" id="KW-1185">Reference proteome</keyword>
<evidence type="ECO:0008006" key="5">
    <source>
        <dbReference type="Google" id="ProtNLM"/>
    </source>
</evidence>
<reference evidence="3" key="1">
    <citation type="submission" date="2022-06" db="EMBL/GenBank/DDBJ databases">
        <title>Uncovering the hologenomic basis of an extraordinary plant invasion.</title>
        <authorList>
            <person name="Bieker V.C."/>
            <person name="Martin M.D."/>
            <person name="Gilbert T."/>
            <person name="Hodgins K."/>
            <person name="Battlay P."/>
            <person name="Petersen B."/>
            <person name="Wilson J."/>
        </authorList>
    </citation>
    <scope>NUCLEOTIDE SEQUENCE</scope>
    <source>
        <strain evidence="3">AA19_3_7</strain>
        <tissue evidence="3">Leaf</tissue>
    </source>
</reference>
<comment type="caution">
    <text evidence="3">The sequence shown here is derived from an EMBL/GenBank/DDBJ whole genome shotgun (WGS) entry which is preliminary data.</text>
</comment>
<feature type="non-terminal residue" evidence="3">
    <location>
        <position position="163"/>
    </location>
</feature>
<proteinExistence type="predicted"/>
<dbReference type="AlphaFoldDB" id="A0AAD5DC10"/>
<evidence type="ECO:0000313" key="4">
    <source>
        <dbReference type="Proteomes" id="UP001206925"/>
    </source>
</evidence>
<feature type="region of interest" description="Disordered" evidence="1">
    <location>
        <begin position="135"/>
        <end position="163"/>
    </location>
</feature>
<evidence type="ECO:0000256" key="2">
    <source>
        <dbReference type="SAM" id="Phobius"/>
    </source>
</evidence>
<evidence type="ECO:0000313" key="3">
    <source>
        <dbReference type="EMBL" id="KAI7756660.1"/>
    </source>
</evidence>
<feature type="transmembrane region" description="Helical" evidence="2">
    <location>
        <begin position="12"/>
        <end position="35"/>
    </location>
</feature>
<dbReference type="Proteomes" id="UP001206925">
    <property type="component" value="Unassembled WGS sequence"/>
</dbReference>
<organism evidence="3 4">
    <name type="scientific">Ambrosia artemisiifolia</name>
    <name type="common">Common ragweed</name>
    <dbReference type="NCBI Taxonomy" id="4212"/>
    <lineage>
        <taxon>Eukaryota</taxon>
        <taxon>Viridiplantae</taxon>
        <taxon>Streptophyta</taxon>
        <taxon>Embryophyta</taxon>
        <taxon>Tracheophyta</taxon>
        <taxon>Spermatophyta</taxon>
        <taxon>Magnoliopsida</taxon>
        <taxon>eudicotyledons</taxon>
        <taxon>Gunneridae</taxon>
        <taxon>Pentapetalae</taxon>
        <taxon>asterids</taxon>
        <taxon>campanulids</taxon>
        <taxon>Asterales</taxon>
        <taxon>Asteraceae</taxon>
        <taxon>Asteroideae</taxon>
        <taxon>Heliantheae alliance</taxon>
        <taxon>Heliantheae</taxon>
        <taxon>Ambrosia</taxon>
    </lineage>
</organism>
<sequence>MHIKHHKVGFLFFILTKVVIHHLLLLISLSLSLSLERLNNNNNELLNMVFNDENEEVEIQKKNKLAIVPTTLATIESLTFPIVQEVVVSADIRCKNCQDRVADIVSRFNGEAESIEISLMEKKVTLILTRRHPKVAKMPENEPRHPSCYKSRANKSSLDRVLI</sequence>
<evidence type="ECO:0000256" key="1">
    <source>
        <dbReference type="SAM" id="MobiDB-lite"/>
    </source>
</evidence>
<keyword evidence="2" id="KW-0812">Transmembrane</keyword>
<gene>
    <name evidence="3" type="ORF">M8C21_012218</name>
</gene>
<name>A0AAD5DC10_AMBAR</name>
<accession>A0AAD5DC10</accession>